<accession>A0A022W9M5</accession>
<dbReference type="EMBL" id="KK207776">
    <property type="protein sequence ID" value="EZF54778.1"/>
    <property type="molecule type" value="Genomic_DNA"/>
</dbReference>
<feature type="region of interest" description="Disordered" evidence="1">
    <location>
        <begin position="1"/>
        <end position="44"/>
    </location>
</feature>
<evidence type="ECO:0000256" key="1">
    <source>
        <dbReference type="SAM" id="MobiDB-lite"/>
    </source>
</evidence>
<organism evidence="2">
    <name type="scientific">Trichophyton rubrum CBS 288.86</name>
    <dbReference type="NCBI Taxonomy" id="1215330"/>
    <lineage>
        <taxon>Eukaryota</taxon>
        <taxon>Fungi</taxon>
        <taxon>Dikarya</taxon>
        <taxon>Ascomycota</taxon>
        <taxon>Pezizomycotina</taxon>
        <taxon>Eurotiomycetes</taxon>
        <taxon>Eurotiomycetidae</taxon>
        <taxon>Onygenales</taxon>
        <taxon>Arthrodermataceae</taxon>
        <taxon>Trichophyton</taxon>
    </lineage>
</organism>
<reference evidence="2" key="1">
    <citation type="submission" date="2014-02" db="EMBL/GenBank/DDBJ databases">
        <title>The Genome Sequence of Trichophyton rubrum (morphotype fischeri) CBS 288.86.</title>
        <authorList>
            <consortium name="The Broad Institute Genomics Platform"/>
            <person name="Cuomo C.A."/>
            <person name="White T.C."/>
            <person name="Graser Y."/>
            <person name="Martinez-Rossi N."/>
            <person name="Heitman J."/>
            <person name="Young S.K."/>
            <person name="Zeng Q."/>
            <person name="Gargeya S."/>
            <person name="Abouelleil A."/>
            <person name="Alvarado L."/>
            <person name="Chapman S.B."/>
            <person name="Gainer-Dewar J."/>
            <person name="Goldberg J."/>
            <person name="Griggs A."/>
            <person name="Gujja S."/>
            <person name="Hansen M."/>
            <person name="Howarth C."/>
            <person name="Imamovic A."/>
            <person name="Larimer J."/>
            <person name="Martinez D."/>
            <person name="Murphy C."/>
            <person name="Pearson M.D."/>
            <person name="Persinoti G."/>
            <person name="Poon T."/>
            <person name="Priest M."/>
            <person name="Roberts A.D."/>
            <person name="Saif S."/>
            <person name="Shea T.D."/>
            <person name="Sykes S.N."/>
            <person name="Wortman J."/>
            <person name="Nusbaum C."/>
            <person name="Birren B."/>
        </authorList>
    </citation>
    <scope>NUCLEOTIDE SEQUENCE [LARGE SCALE GENOMIC DNA]</scope>
    <source>
        <strain evidence="2">CBS 288.86</strain>
    </source>
</reference>
<sequence length="100" mass="11237">MYTSGISECGRGRWKSKHSQLTGPHCSPRTGHRPNHITQKGNKGFRPLSTASHILHTSISNLYMANQRSPQRSSSQHSRREQVPSDYAVTVCVYARVWCG</sequence>
<name>A0A022W9M5_TRIRU</name>
<dbReference type="HOGENOM" id="CLU_2308083_0_0_1"/>
<proteinExistence type="predicted"/>
<dbReference type="Proteomes" id="UP000023758">
    <property type="component" value="Unassembled WGS sequence"/>
</dbReference>
<gene>
    <name evidence="2" type="ORF">H103_02549</name>
</gene>
<protein>
    <submittedName>
        <fullName evidence="2">Uncharacterized protein</fullName>
    </submittedName>
</protein>
<dbReference type="AlphaFoldDB" id="A0A022W9M5"/>
<evidence type="ECO:0000313" key="2">
    <source>
        <dbReference type="EMBL" id="EZF54778.1"/>
    </source>
</evidence>